<keyword evidence="8 14" id="KW-0227">DNA damage</keyword>
<keyword evidence="10 14" id="KW-0408">Iron</keyword>
<comment type="similarity">
    <text evidence="3 14">Belongs to the Nth/MutY family.</text>
</comment>
<feature type="domain" description="HhH-GPD" evidence="15">
    <location>
        <begin position="38"/>
        <end position="189"/>
    </location>
</feature>
<reference evidence="16" key="1">
    <citation type="journal article" date="2023" name="Comput. Struct. Biotechnol. J.">
        <title>Discovery of a novel marine Bacteroidetes with a rich repertoire of carbohydrate-active enzymes.</title>
        <authorList>
            <person name="Chen B."/>
            <person name="Liu G."/>
            <person name="Chen Q."/>
            <person name="Wang H."/>
            <person name="Liu L."/>
            <person name="Tang K."/>
        </authorList>
    </citation>
    <scope>NUCLEOTIDE SEQUENCE</scope>
    <source>
        <strain evidence="16">TK19036</strain>
    </source>
</reference>
<comment type="catalytic activity">
    <reaction evidence="1 14">
        <text>Hydrolyzes free adenine bases from 7,8-dihydro-8-oxoguanine:adenine mismatched double-stranded DNA, leaving an apurinic site.</text>
        <dbReference type="EC" id="3.2.2.31"/>
    </reaction>
</comment>
<dbReference type="InterPro" id="IPR004035">
    <property type="entry name" value="Endouclease-III_FeS-bd_BS"/>
</dbReference>
<dbReference type="CDD" id="cd00056">
    <property type="entry name" value="ENDO3c"/>
    <property type="match status" value="1"/>
</dbReference>
<evidence type="ECO:0000256" key="1">
    <source>
        <dbReference type="ARBA" id="ARBA00000843"/>
    </source>
</evidence>
<dbReference type="GO" id="GO:0034039">
    <property type="term" value="F:8-oxo-7,8-dihydroguanine DNA N-glycosylase activity"/>
    <property type="evidence" value="ECO:0007669"/>
    <property type="project" value="TreeGrafter"/>
</dbReference>
<dbReference type="EC" id="3.2.2.31" evidence="4 14"/>
<evidence type="ECO:0000259" key="15">
    <source>
        <dbReference type="SMART" id="SM00478"/>
    </source>
</evidence>
<dbReference type="Gene3D" id="1.10.340.30">
    <property type="entry name" value="Hypothetical protein, domain 2"/>
    <property type="match status" value="1"/>
</dbReference>
<comment type="cofactor">
    <cofactor evidence="14">
        <name>[4Fe-4S] cluster</name>
        <dbReference type="ChEBI" id="CHEBI:49883"/>
    </cofactor>
    <text evidence="14">Binds 1 [4Fe-4S] cluster.</text>
</comment>
<dbReference type="NCBIfam" id="TIGR01084">
    <property type="entry name" value="mutY"/>
    <property type="match status" value="1"/>
</dbReference>
<keyword evidence="11" id="KW-0411">Iron-sulfur</keyword>
<dbReference type="InterPro" id="IPR015797">
    <property type="entry name" value="NUDIX_hydrolase-like_dom_sf"/>
</dbReference>
<dbReference type="GO" id="GO:0051539">
    <property type="term" value="F:4 iron, 4 sulfur cluster binding"/>
    <property type="evidence" value="ECO:0007669"/>
    <property type="project" value="UniProtKB-UniRule"/>
</dbReference>
<dbReference type="SUPFAM" id="SSF55811">
    <property type="entry name" value="Nudix"/>
    <property type="match status" value="1"/>
</dbReference>
<evidence type="ECO:0000256" key="14">
    <source>
        <dbReference type="RuleBase" id="RU365096"/>
    </source>
</evidence>
<evidence type="ECO:0000313" key="16">
    <source>
        <dbReference type="EMBL" id="WKN38202.1"/>
    </source>
</evidence>
<keyword evidence="12" id="KW-0234">DNA repair</keyword>
<dbReference type="InterPro" id="IPR023170">
    <property type="entry name" value="HhH_base_excis_C"/>
</dbReference>
<dbReference type="Gene3D" id="3.90.79.10">
    <property type="entry name" value="Nucleoside Triphosphate Pyrophosphohydrolase"/>
    <property type="match status" value="1"/>
</dbReference>
<sequence length="355" mass="41346">MEKQFFSEEIIQWYYKHQRDLPWRNTTDPYQIWLSEIILQQTRVAQGLPYYHRFIEAFPTVYDLAQASEQEVLRLWQGLGYYSRARNLHACAKTIVTEHGGKFPEHYKELVRLKGVGVYTAAAIASFAFNETVPVVDGNVYRVLSRVFGIKDDILSTTGQKNFRKLAEKLVPVGKANVYNQAIMEFGALQCTPANPACLLCPVASMCYAYQHGKQRELPVKIKKTKIRSRYLHYLVVRMNDQLLMKQRQHKDIWTGLYDFYVIETPQPQDWDDLADPFLAKLLSQPSAVTVEKSSMYQHQLSHQRLHVIFYTISFSDTLLQEPIDSHSGKFYSLEEIHKLPKPILIDNFLRDQIF</sequence>
<dbReference type="PANTHER" id="PTHR42944">
    <property type="entry name" value="ADENINE DNA GLYCOSYLASE"/>
    <property type="match status" value="1"/>
</dbReference>
<dbReference type="EMBL" id="CP120682">
    <property type="protein sequence ID" value="WKN38202.1"/>
    <property type="molecule type" value="Genomic_DNA"/>
</dbReference>
<dbReference type="InterPro" id="IPR005760">
    <property type="entry name" value="A/G_AdeGlyc_MutY"/>
</dbReference>
<accession>A0AA49JJ32</accession>
<evidence type="ECO:0000256" key="10">
    <source>
        <dbReference type="ARBA" id="ARBA00023004"/>
    </source>
</evidence>
<evidence type="ECO:0000256" key="9">
    <source>
        <dbReference type="ARBA" id="ARBA00022801"/>
    </source>
</evidence>
<dbReference type="InterPro" id="IPR044298">
    <property type="entry name" value="MIG/MutY"/>
</dbReference>
<organism evidence="16">
    <name type="scientific">Roseihalotalea indica</name>
    <dbReference type="NCBI Taxonomy" id="2867963"/>
    <lineage>
        <taxon>Bacteria</taxon>
        <taxon>Pseudomonadati</taxon>
        <taxon>Bacteroidota</taxon>
        <taxon>Cytophagia</taxon>
        <taxon>Cytophagales</taxon>
        <taxon>Catalimonadaceae</taxon>
        <taxon>Roseihalotalea</taxon>
    </lineage>
</organism>
<evidence type="ECO:0000256" key="4">
    <source>
        <dbReference type="ARBA" id="ARBA00012045"/>
    </source>
</evidence>
<evidence type="ECO:0000256" key="7">
    <source>
        <dbReference type="ARBA" id="ARBA00022723"/>
    </source>
</evidence>
<evidence type="ECO:0000256" key="6">
    <source>
        <dbReference type="ARBA" id="ARBA00022485"/>
    </source>
</evidence>
<comment type="function">
    <text evidence="2">Adenine glycosylase active on G-A mispairs. MutY also corrects error-prone DNA synthesis past GO lesions which are due to the oxidatively damaged form of guanine: 7,8-dihydro-8-oxoguanine (8-oxo-dGTP).</text>
</comment>
<dbReference type="SUPFAM" id="SSF48150">
    <property type="entry name" value="DNA-glycosylase"/>
    <property type="match status" value="1"/>
</dbReference>
<dbReference type="GO" id="GO:0006298">
    <property type="term" value="P:mismatch repair"/>
    <property type="evidence" value="ECO:0007669"/>
    <property type="project" value="TreeGrafter"/>
</dbReference>
<dbReference type="FunFam" id="1.10.340.30:FF:000002">
    <property type="entry name" value="Adenine DNA glycosylase"/>
    <property type="match status" value="1"/>
</dbReference>
<name>A0AA49JJ32_9BACT</name>
<keyword evidence="9" id="KW-0378">Hydrolase</keyword>
<evidence type="ECO:0000256" key="12">
    <source>
        <dbReference type="ARBA" id="ARBA00023204"/>
    </source>
</evidence>
<dbReference type="Gene3D" id="1.10.1670.10">
    <property type="entry name" value="Helix-hairpin-Helix base-excision DNA repair enzymes (C-terminal)"/>
    <property type="match status" value="1"/>
</dbReference>
<dbReference type="GO" id="GO:0000701">
    <property type="term" value="F:purine-specific mismatch base pair DNA N-glycosylase activity"/>
    <property type="evidence" value="ECO:0007669"/>
    <property type="project" value="UniProtKB-EC"/>
</dbReference>
<keyword evidence="7" id="KW-0479">Metal-binding</keyword>
<dbReference type="InterPro" id="IPR029119">
    <property type="entry name" value="MutY_C"/>
</dbReference>
<dbReference type="AlphaFoldDB" id="A0AA49JJ32"/>
<dbReference type="SMART" id="SM00478">
    <property type="entry name" value="ENDO3c"/>
    <property type="match status" value="1"/>
</dbReference>
<dbReference type="PANTHER" id="PTHR42944:SF1">
    <property type="entry name" value="ADENINE DNA GLYCOSYLASE"/>
    <property type="match status" value="1"/>
</dbReference>
<evidence type="ECO:0000256" key="2">
    <source>
        <dbReference type="ARBA" id="ARBA00002933"/>
    </source>
</evidence>
<evidence type="ECO:0000256" key="11">
    <source>
        <dbReference type="ARBA" id="ARBA00023014"/>
    </source>
</evidence>
<proteinExistence type="inferred from homology"/>
<evidence type="ECO:0000256" key="13">
    <source>
        <dbReference type="ARBA" id="ARBA00023295"/>
    </source>
</evidence>
<keyword evidence="13 14" id="KW-0326">Glycosidase</keyword>
<protein>
    <recommendedName>
        <fullName evidence="5 14">Adenine DNA glycosylase</fullName>
        <ecNumber evidence="4 14">3.2.2.31</ecNumber>
    </recommendedName>
</protein>
<dbReference type="Pfam" id="PF14815">
    <property type="entry name" value="NUDIX_4"/>
    <property type="match status" value="1"/>
</dbReference>
<dbReference type="InterPro" id="IPR003265">
    <property type="entry name" value="HhH-GPD_domain"/>
</dbReference>
<reference evidence="16" key="2">
    <citation type="journal article" date="2024" name="Antonie Van Leeuwenhoek">
        <title>Roseihalotalea indica gen. nov., sp. nov., a halophilic Bacteroidetes from mesopelagic Southwest Indian Ocean with higher carbohydrate metabolic potential.</title>
        <authorList>
            <person name="Chen B."/>
            <person name="Zhang M."/>
            <person name="Lin D."/>
            <person name="Ye J."/>
            <person name="Tang K."/>
        </authorList>
    </citation>
    <scope>NUCLEOTIDE SEQUENCE</scope>
    <source>
        <strain evidence="16">TK19036</strain>
    </source>
</reference>
<evidence type="ECO:0000256" key="5">
    <source>
        <dbReference type="ARBA" id="ARBA00022023"/>
    </source>
</evidence>
<gene>
    <name evidence="16" type="primary">mutY</name>
    <name evidence="16" type="ORF">K4G66_05750</name>
</gene>
<dbReference type="GO" id="GO:0032357">
    <property type="term" value="F:oxidized purine DNA binding"/>
    <property type="evidence" value="ECO:0007669"/>
    <property type="project" value="TreeGrafter"/>
</dbReference>
<dbReference type="GO" id="GO:0046872">
    <property type="term" value="F:metal ion binding"/>
    <property type="evidence" value="ECO:0007669"/>
    <property type="project" value="UniProtKB-UniRule"/>
</dbReference>
<dbReference type="InterPro" id="IPR011257">
    <property type="entry name" value="DNA_glycosylase"/>
</dbReference>
<evidence type="ECO:0000256" key="3">
    <source>
        <dbReference type="ARBA" id="ARBA00008343"/>
    </source>
</evidence>
<dbReference type="CDD" id="cd03431">
    <property type="entry name" value="NUDIX_DNA_Glycosylase_C-MutY"/>
    <property type="match status" value="1"/>
</dbReference>
<dbReference type="PROSITE" id="PS00764">
    <property type="entry name" value="ENDONUCLEASE_III_1"/>
    <property type="match status" value="1"/>
</dbReference>
<dbReference type="GO" id="GO:0006284">
    <property type="term" value="P:base-excision repair"/>
    <property type="evidence" value="ECO:0007669"/>
    <property type="project" value="UniProtKB-UniRule"/>
</dbReference>
<dbReference type="GO" id="GO:0035485">
    <property type="term" value="F:adenine/guanine mispair binding"/>
    <property type="evidence" value="ECO:0007669"/>
    <property type="project" value="TreeGrafter"/>
</dbReference>
<dbReference type="Pfam" id="PF00730">
    <property type="entry name" value="HhH-GPD"/>
    <property type="match status" value="1"/>
</dbReference>
<evidence type="ECO:0000256" key="8">
    <source>
        <dbReference type="ARBA" id="ARBA00022763"/>
    </source>
</evidence>
<keyword evidence="6" id="KW-0004">4Fe-4S</keyword>